<comment type="caution">
    <text evidence="1">The sequence shown here is derived from an EMBL/GenBank/DDBJ whole genome shotgun (WGS) entry which is preliminary data.</text>
</comment>
<keyword evidence="2" id="KW-1185">Reference proteome</keyword>
<reference evidence="1 2" key="1">
    <citation type="submission" date="2020-04" db="EMBL/GenBank/DDBJ databases">
        <title>Chitinophaga sp. G-6-1-13 sp. nov., isolated from soil.</title>
        <authorList>
            <person name="Dahal R.H."/>
            <person name="Chaudhary D.K."/>
        </authorList>
    </citation>
    <scope>NUCLEOTIDE SEQUENCE [LARGE SCALE GENOMIC DNA]</scope>
    <source>
        <strain evidence="1 2">G-6-1-13</strain>
    </source>
</reference>
<name>A0A848GME8_9BACT</name>
<sequence length="284" mass="33473">MELQNLDIDNYVNWYKDLSYKVEFATANEWRINRYMHTGWSLYARYVRNNENIKSKELSEWLSSEAKSLYYNVQEVKKYMESDDLPRIWYVPPVSAWFHFDDVVEGFTDTPMASITDRLRSGALPPIKIFREELERINQKEWIFTNNVQISYPFYISDIENEGEGWVTQFALFVRDCQFAKLLASRIEELEGPASGNTIRLPWQGTAEDLSELIKALSLTALKGVQETEIITVLGNVFNINDMPFNDEWYQVNINELLDKEPKNMFTAQLHQAINNFWMNDKNR</sequence>
<dbReference type="AlphaFoldDB" id="A0A848GME8"/>
<protein>
    <submittedName>
        <fullName evidence="1">Uncharacterized protein</fullName>
    </submittedName>
</protein>
<organism evidence="1 2">
    <name type="scientific">Chitinophaga fulva</name>
    <dbReference type="NCBI Taxonomy" id="2728842"/>
    <lineage>
        <taxon>Bacteria</taxon>
        <taxon>Pseudomonadati</taxon>
        <taxon>Bacteroidota</taxon>
        <taxon>Chitinophagia</taxon>
        <taxon>Chitinophagales</taxon>
        <taxon>Chitinophagaceae</taxon>
        <taxon>Chitinophaga</taxon>
    </lineage>
</organism>
<evidence type="ECO:0000313" key="1">
    <source>
        <dbReference type="EMBL" id="NML38549.1"/>
    </source>
</evidence>
<accession>A0A848GME8</accession>
<dbReference type="Proteomes" id="UP000583266">
    <property type="component" value="Unassembled WGS sequence"/>
</dbReference>
<dbReference type="EMBL" id="JABBGC010000001">
    <property type="protein sequence ID" value="NML38549.1"/>
    <property type="molecule type" value="Genomic_DNA"/>
</dbReference>
<proteinExistence type="predicted"/>
<evidence type="ECO:0000313" key="2">
    <source>
        <dbReference type="Proteomes" id="UP000583266"/>
    </source>
</evidence>
<gene>
    <name evidence="1" type="ORF">HHL17_15170</name>
</gene>
<dbReference type="RefSeq" id="WP_169225535.1">
    <property type="nucleotide sequence ID" value="NZ_JABBGC010000001.1"/>
</dbReference>